<dbReference type="KEGG" id="nta:107767842"/>
<dbReference type="PaxDb" id="4097-A0A1S3XRW8"/>
<proteinExistence type="predicted"/>
<sequence length="300" mass="34468">MVHFKDHEIPYPYLEIAENKKDPYAKVLQLKTNFPMIRAFPLIRQSPDSLLNLSEWSTKEEFDILENFFSKATNTKVLLLKSSTHDHTTVSASPKPSDEGLASWSCPHSGFGEVQYTPCYWEWVEDTLRRNKVMLECIKVYNAILSSLFTHDFNKNVLQAFCELWHRSTNSACTSIGEISISLWDSHVIGGLPIHGIFYDELVPSAQELMQAYQHGKPFLPKTCAYLLLAFYRLSDGDSKEVSVRDWVSFWFKGPNRYKEPPQRVSNNELTSQGRVTIHIAILTSYFCSELTKIMLLLLS</sequence>
<gene>
    <name evidence="2 3" type="primary">LOC107767842</name>
</gene>
<name>A0A1S3XRW8_TOBAC</name>
<dbReference type="GeneID" id="107767842"/>
<evidence type="ECO:0000313" key="1">
    <source>
        <dbReference type="Proteomes" id="UP000790787"/>
    </source>
</evidence>
<evidence type="ECO:0000313" key="2">
    <source>
        <dbReference type="RefSeq" id="XP_016442426.1"/>
    </source>
</evidence>
<dbReference type="RefSeq" id="XP_016442427.1">
    <property type="nucleotide sequence ID" value="XM_016586941.1"/>
</dbReference>
<keyword evidence="1" id="KW-1185">Reference proteome</keyword>
<dbReference type="PANTHER" id="PTHR36607:SF28">
    <property type="entry name" value="AMINOTRANSFERASE-LIKE PLANT MOBILE DOMAIN-CONTAINING PROTEIN"/>
    <property type="match status" value="1"/>
</dbReference>
<dbReference type="RefSeq" id="XP_016442426.1">
    <property type="nucleotide sequence ID" value="XM_016586940.1"/>
</dbReference>
<accession>A0A1S3XRW8</accession>
<dbReference type="OMA" id="THDHNEN"/>
<protein>
    <submittedName>
        <fullName evidence="2 3">Uncharacterized protein isoform X1</fullName>
    </submittedName>
</protein>
<reference key="1">
    <citation type="journal article" date="2014" name="Nat. Commun.">
        <title>The tobacco genome sequence and its comparison with those of tomato and potato.</title>
        <authorList>
            <person name="Sierro N."/>
            <person name="Battey J.N."/>
            <person name="Ouadi S."/>
            <person name="Bakaher N."/>
            <person name="Bovet L."/>
            <person name="Willig A."/>
            <person name="Goepfert S."/>
            <person name="Peitsch M.C."/>
            <person name="Ivanov N.V."/>
        </authorList>
    </citation>
    <scope>NUCLEOTIDE SEQUENCE [LARGE SCALE GENOMIC DNA]</scope>
    <source>
        <strain>cv. TN90</strain>
    </source>
</reference>
<organism evidence="3">
    <name type="scientific">Nicotiana tabacum</name>
    <name type="common">Common tobacco</name>
    <dbReference type="NCBI Taxonomy" id="4097"/>
    <lineage>
        <taxon>Eukaryota</taxon>
        <taxon>Viridiplantae</taxon>
        <taxon>Streptophyta</taxon>
        <taxon>Embryophyta</taxon>
        <taxon>Tracheophyta</taxon>
        <taxon>Spermatophyta</taxon>
        <taxon>Magnoliopsida</taxon>
        <taxon>eudicotyledons</taxon>
        <taxon>Gunneridae</taxon>
        <taxon>Pentapetalae</taxon>
        <taxon>asterids</taxon>
        <taxon>lamiids</taxon>
        <taxon>Solanales</taxon>
        <taxon>Solanaceae</taxon>
        <taxon>Nicotianoideae</taxon>
        <taxon>Nicotianeae</taxon>
        <taxon>Nicotiana</taxon>
    </lineage>
</organism>
<evidence type="ECO:0000313" key="3">
    <source>
        <dbReference type="RefSeq" id="XP_016442427.1"/>
    </source>
</evidence>
<dbReference type="OrthoDB" id="1244514at2759"/>
<dbReference type="Proteomes" id="UP000790787">
    <property type="component" value="Chromosome 13"/>
</dbReference>
<dbReference type="PANTHER" id="PTHR36607">
    <property type="entry name" value="1,2-DIHYDROXY-3-KETO-5-METHYLTHIOPENTENE DIOXYGENASE 4"/>
    <property type="match status" value="1"/>
</dbReference>
<reference evidence="2 3" key="2">
    <citation type="submission" date="2025-04" db="UniProtKB">
        <authorList>
            <consortium name="RefSeq"/>
        </authorList>
    </citation>
    <scope>IDENTIFICATION</scope>
</reference>
<dbReference type="AlphaFoldDB" id="A0A1S3XRW8"/>